<dbReference type="InterPro" id="IPR027417">
    <property type="entry name" value="P-loop_NTPase"/>
</dbReference>
<dbReference type="NCBIfam" id="NF007739">
    <property type="entry name" value="PRK10419.1"/>
    <property type="match status" value="2"/>
</dbReference>
<dbReference type="GO" id="GO:0005524">
    <property type="term" value="F:ATP binding"/>
    <property type="evidence" value="ECO:0007669"/>
    <property type="project" value="UniProtKB-KW"/>
</dbReference>
<evidence type="ECO:0000256" key="2">
    <source>
        <dbReference type="ARBA" id="ARBA00005417"/>
    </source>
</evidence>
<dbReference type="STRING" id="411945.GA0061102_1001438"/>
<dbReference type="Pfam" id="PF00005">
    <property type="entry name" value="ABC_tran"/>
    <property type="match status" value="2"/>
</dbReference>
<keyword evidence="3" id="KW-0813">Transport</keyword>
<name>A0A1C3U435_9HYPH</name>
<organism evidence="7 8">
    <name type="scientific">Rhizobium miluonense</name>
    <dbReference type="NCBI Taxonomy" id="411945"/>
    <lineage>
        <taxon>Bacteria</taxon>
        <taxon>Pseudomonadati</taxon>
        <taxon>Pseudomonadota</taxon>
        <taxon>Alphaproteobacteria</taxon>
        <taxon>Hyphomicrobiales</taxon>
        <taxon>Rhizobiaceae</taxon>
        <taxon>Rhizobium/Agrobacterium group</taxon>
        <taxon>Rhizobium</taxon>
    </lineage>
</organism>
<dbReference type="AlphaFoldDB" id="A0A1C3U435"/>
<protein>
    <submittedName>
        <fullName evidence="7">Microcin C transport system ATP-binding protein</fullName>
    </submittedName>
</protein>
<dbReference type="PROSITE" id="PS50893">
    <property type="entry name" value="ABC_TRANSPORTER_2"/>
    <property type="match status" value="2"/>
</dbReference>
<dbReference type="PANTHER" id="PTHR43776">
    <property type="entry name" value="TRANSPORT ATP-BINDING PROTEIN"/>
    <property type="match status" value="1"/>
</dbReference>
<sequence length="545" mass="60022">MSENSTPLLSVRNLSVAFHQGGQTSIAVDGVSFDIHRGEVVALVGESGSGKSVSANSILKLLPYPAASHPSGEILFKGKDMLKASDSELRAVRGNDITMIFQEPMTSLNPLHSIERQISEILALHQGMTGEAARNRTLELLNQVGIREPEKRLKAYPHELSGGQRQRVMIAMALANRPELLIADEPTTALDVTVQAQILELLRELKGVHGMSMLFITHDLGIVRKFADRVCVMTRGRIVETGTVEDVFTRPQHDYTRHLLAAEPRGEPPVSDAGKPVVMEGNDIRVWFPIKAGFMRKVVDHVKAVDGIDLKLRAGQTLGVVGESGSGKTTLGLALARLISSRGRISFVGKDIAGYSFREMRPLRNQLQVVFQDPYGSLSPRMSVGEIIAEGLKVHERSLSADERDKRVCWALEEVGLDPSTRWRFPHEFSGGQRQRIAIARAMVLKPRFVMLDEPTSALDMSVQAQVVDLLRDLQKKHDLAYLFISHDLKVVKALANEMIVMRFGKVVEQGASADIFRAPQEDYTKALLAAAFNIEAVPTAAIKQ</sequence>
<reference evidence="8" key="1">
    <citation type="submission" date="2016-08" db="EMBL/GenBank/DDBJ databases">
        <authorList>
            <person name="Varghese N."/>
            <person name="Submissions Spin"/>
        </authorList>
    </citation>
    <scope>NUCLEOTIDE SEQUENCE [LARGE SCALE GENOMIC DNA]</scope>
    <source>
        <strain evidence="8">HAMBI 2971</strain>
    </source>
</reference>
<keyword evidence="5 7" id="KW-0067">ATP-binding</keyword>
<dbReference type="OrthoDB" id="9802264at2"/>
<dbReference type="PANTHER" id="PTHR43776:SF7">
    <property type="entry name" value="D,D-DIPEPTIDE TRANSPORT ATP-BINDING PROTEIN DDPF-RELATED"/>
    <property type="match status" value="1"/>
</dbReference>
<dbReference type="EMBL" id="FMAH01000001">
    <property type="protein sequence ID" value="SCB10095.1"/>
    <property type="molecule type" value="Genomic_DNA"/>
</dbReference>
<evidence type="ECO:0000256" key="1">
    <source>
        <dbReference type="ARBA" id="ARBA00004417"/>
    </source>
</evidence>
<evidence type="ECO:0000313" key="8">
    <source>
        <dbReference type="Proteomes" id="UP000199435"/>
    </source>
</evidence>
<dbReference type="GO" id="GO:0015833">
    <property type="term" value="P:peptide transport"/>
    <property type="evidence" value="ECO:0007669"/>
    <property type="project" value="InterPro"/>
</dbReference>
<evidence type="ECO:0000313" key="7">
    <source>
        <dbReference type="EMBL" id="SCB10095.1"/>
    </source>
</evidence>
<dbReference type="RefSeq" id="WP_092843577.1">
    <property type="nucleotide sequence ID" value="NZ_FMAH01000001.1"/>
</dbReference>
<dbReference type="GO" id="GO:0005886">
    <property type="term" value="C:plasma membrane"/>
    <property type="evidence" value="ECO:0007669"/>
    <property type="project" value="UniProtKB-SubCell"/>
</dbReference>
<dbReference type="FunFam" id="3.40.50.300:FF:000016">
    <property type="entry name" value="Oligopeptide ABC transporter ATP-binding component"/>
    <property type="match status" value="2"/>
</dbReference>
<feature type="domain" description="ABC transporter" evidence="6">
    <location>
        <begin position="11"/>
        <end position="260"/>
    </location>
</feature>
<evidence type="ECO:0000259" key="6">
    <source>
        <dbReference type="PROSITE" id="PS50893"/>
    </source>
</evidence>
<dbReference type="InterPro" id="IPR017871">
    <property type="entry name" value="ABC_transporter-like_CS"/>
</dbReference>
<dbReference type="Pfam" id="PF08352">
    <property type="entry name" value="oligo_HPY"/>
    <property type="match status" value="2"/>
</dbReference>
<gene>
    <name evidence="7" type="ORF">GA0061102_1001438</name>
</gene>
<comment type="similarity">
    <text evidence="2">Belongs to the ABC transporter superfamily.</text>
</comment>
<evidence type="ECO:0000256" key="3">
    <source>
        <dbReference type="ARBA" id="ARBA00022448"/>
    </source>
</evidence>
<keyword evidence="4" id="KW-0547">Nucleotide-binding</keyword>
<dbReference type="NCBIfam" id="NF008453">
    <property type="entry name" value="PRK11308.1"/>
    <property type="match status" value="2"/>
</dbReference>
<dbReference type="SUPFAM" id="SSF52540">
    <property type="entry name" value="P-loop containing nucleoside triphosphate hydrolases"/>
    <property type="match status" value="2"/>
</dbReference>
<dbReference type="InterPro" id="IPR003439">
    <property type="entry name" value="ABC_transporter-like_ATP-bd"/>
</dbReference>
<dbReference type="GO" id="GO:0055085">
    <property type="term" value="P:transmembrane transport"/>
    <property type="evidence" value="ECO:0007669"/>
    <property type="project" value="UniProtKB-ARBA"/>
</dbReference>
<dbReference type="SMART" id="SM00382">
    <property type="entry name" value="AAA"/>
    <property type="match status" value="2"/>
</dbReference>
<dbReference type="CDD" id="cd03257">
    <property type="entry name" value="ABC_NikE_OppD_transporters"/>
    <property type="match status" value="2"/>
</dbReference>
<dbReference type="InterPro" id="IPR050319">
    <property type="entry name" value="ABC_transp_ATP-bind"/>
</dbReference>
<accession>A0A1C3U435</accession>
<dbReference type="GO" id="GO:0016887">
    <property type="term" value="F:ATP hydrolysis activity"/>
    <property type="evidence" value="ECO:0007669"/>
    <property type="project" value="InterPro"/>
</dbReference>
<keyword evidence="8" id="KW-1185">Reference proteome</keyword>
<dbReference type="PROSITE" id="PS00211">
    <property type="entry name" value="ABC_TRANSPORTER_1"/>
    <property type="match status" value="2"/>
</dbReference>
<dbReference type="Gene3D" id="3.40.50.300">
    <property type="entry name" value="P-loop containing nucleotide triphosphate hydrolases"/>
    <property type="match status" value="2"/>
</dbReference>
<evidence type="ECO:0000256" key="5">
    <source>
        <dbReference type="ARBA" id="ARBA00022840"/>
    </source>
</evidence>
<evidence type="ECO:0000256" key="4">
    <source>
        <dbReference type="ARBA" id="ARBA00022741"/>
    </source>
</evidence>
<feature type="domain" description="ABC transporter" evidence="6">
    <location>
        <begin position="290"/>
        <end position="529"/>
    </location>
</feature>
<comment type="subcellular location">
    <subcellularLocation>
        <location evidence="1">Cell inner membrane</location>
        <topology evidence="1">Peripheral membrane protein</topology>
    </subcellularLocation>
</comment>
<dbReference type="Proteomes" id="UP000199435">
    <property type="component" value="Unassembled WGS sequence"/>
</dbReference>
<dbReference type="InterPro" id="IPR013563">
    <property type="entry name" value="Oligopep_ABC_C"/>
</dbReference>
<dbReference type="InterPro" id="IPR003593">
    <property type="entry name" value="AAA+_ATPase"/>
</dbReference>
<proteinExistence type="inferred from homology"/>